<dbReference type="CDD" id="cd02248">
    <property type="entry name" value="Peptidase_C1A"/>
    <property type="match status" value="1"/>
</dbReference>
<keyword evidence="6" id="KW-1015">Disulfide bond</keyword>
<dbReference type="PROSITE" id="PS00639">
    <property type="entry name" value="THIOL_PROTEASE_HIS"/>
    <property type="match status" value="1"/>
</dbReference>
<comment type="similarity">
    <text evidence="1">Belongs to the peptidase C1 family.</text>
</comment>
<evidence type="ECO:0000256" key="2">
    <source>
        <dbReference type="ARBA" id="ARBA00022670"/>
    </source>
</evidence>
<dbReference type="GO" id="GO:0006508">
    <property type="term" value="P:proteolysis"/>
    <property type="evidence" value="ECO:0007669"/>
    <property type="project" value="UniProtKB-KW"/>
</dbReference>
<dbReference type="AlphaFoldDB" id="A0AA35PSS7"/>
<feature type="domain" description="Peptidase C1A papain C-terminal" evidence="7">
    <location>
        <begin position="174"/>
        <end position="389"/>
    </location>
</feature>
<keyword evidence="2" id="KW-0645">Protease</keyword>
<dbReference type="InterPro" id="IPR000668">
    <property type="entry name" value="Peptidase_C1A_C"/>
</dbReference>
<dbReference type="InterPro" id="IPR039417">
    <property type="entry name" value="Peptidase_C1A_papain-like"/>
</dbReference>
<proteinExistence type="inferred from homology"/>
<dbReference type="PRINTS" id="PR00705">
    <property type="entry name" value="PAPAIN"/>
</dbReference>
<evidence type="ECO:0000259" key="7">
    <source>
        <dbReference type="SMART" id="SM00645"/>
    </source>
</evidence>
<dbReference type="InterPro" id="IPR013201">
    <property type="entry name" value="Prot_inhib_I29"/>
</dbReference>
<dbReference type="InterPro" id="IPR038765">
    <property type="entry name" value="Papain-like_cys_pep_sf"/>
</dbReference>
<dbReference type="SMART" id="SM00848">
    <property type="entry name" value="Inhibitor_I29"/>
    <property type="match status" value="1"/>
</dbReference>
<dbReference type="PROSITE" id="PS00139">
    <property type="entry name" value="THIOL_PROTEASE_CYS"/>
    <property type="match status" value="1"/>
</dbReference>
<dbReference type="InterPro" id="IPR025661">
    <property type="entry name" value="Pept_asp_AS"/>
</dbReference>
<evidence type="ECO:0000256" key="5">
    <source>
        <dbReference type="ARBA" id="ARBA00023145"/>
    </source>
</evidence>
<dbReference type="FunFam" id="3.90.70.10:FF:000006">
    <property type="entry name" value="Cathepsin S"/>
    <property type="match status" value="1"/>
</dbReference>
<organism evidence="9 10">
    <name type="scientific">Podarcis lilfordi</name>
    <name type="common">Lilford's wall lizard</name>
    <dbReference type="NCBI Taxonomy" id="74358"/>
    <lineage>
        <taxon>Eukaryota</taxon>
        <taxon>Metazoa</taxon>
        <taxon>Chordata</taxon>
        <taxon>Craniata</taxon>
        <taxon>Vertebrata</taxon>
        <taxon>Euteleostomi</taxon>
        <taxon>Lepidosauria</taxon>
        <taxon>Squamata</taxon>
        <taxon>Bifurcata</taxon>
        <taxon>Unidentata</taxon>
        <taxon>Episquamata</taxon>
        <taxon>Laterata</taxon>
        <taxon>Lacertibaenia</taxon>
        <taxon>Lacertidae</taxon>
        <taxon>Podarcis</taxon>
    </lineage>
</organism>
<dbReference type="InterPro" id="IPR025660">
    <property type="entry name" value="Pept_his_AS"/>
</dbReference>
<dbReference type="Gene3D" id="3.90.70.10">
    <property type="entry name" value="Cysteine proteinases"/>
    <property type="match status" value="1"/>
</dbReference>
<dbReference type="InterPro" id="IPR013128">
    <property type="entry name" value="Peptidase_C1A"/>
</dbReference>
<reference evidence="9" key="1">
    <citation type="submission" date="2022-12" db="EMBL/GenBank/DDBJ databases">
        <authorList>
            <person name="Alioto T."/>
            <person name="Alioto T."/>
            <person name="Gomez Garrido J."/>
        </authorList>
    </citation>
    <scope>NUCLEOTIDE SEQUENCE</scope>
</reference>
<feature type="domain" description="Cathepsin propeptide inhibitor" evidence="8">
    <location>
        <begin position="85"/>
        <end position="144"/>
    </location>
</feature>
<dbReference type="PROSITE" id="PS00640">
    <property type="entry name" value="THIOL_PROTEASE_ASN"/>
    <property type="match status" value="1"/>
</dbReference>
<dbReference type="PANTHER" id="PTHR12411">
    <property type="entry name" value="CYSTEINE PROTEASE FAMILY C1-RELATED"/>
    <property type="match status" value="1"/>
</dbReference>
<evidence type="ECO:0000313" key="10">
    <source>
        <dbReference type="Proteomes" id="UP001178461"/>
    </source>
</evidence>
<evidence type="ECO:0000256" key="3">
    <source>
        <dbReference type="ARBA" id="ARBA00022801"/>
    </source>
</evidence>
<name>A0AA35PSS7_9SAUR</name>
<keyword evidence="4" id="KW-0788">Thiol protease</keyword>
<sequence>MRQECHKELWTGRMLSGVSPIKRGPEMLFTTERNKTRTDGQGQTDKTLLAGREVEMLHLWVVALTGLVFLTPLVAAQDPALNNAWNLWQRTHPRIYAKGEEYLRRSLWESNLKKIEQHNREAAQGKHTYRLAMNRFGDWTDGEFKQKMTGFRFNQTRRRNDNAEFFRKLSERQSPDFVDWRRKGYVTPVKDQGDCGSCWAFSATGALEALHFKKTKQLVSLSEQNLIDCSRKEGNEGCRGGYPSHAFEYVKRKGINSEHSYPYEAENGACRFKKWDIAARCKGFVNIPAGNEKVLEKAVAFEGPVSVGVNTFDFRFYSHGIYNNRQCGDHLDHAMLAVGYGFKRHQGQRLVDYWILKNSWGSDWGEHGYMKMQKGVNLCGIAEDASYPF</sequence>
<dbReference type="SUPFAM" id="SSF54001">
    <property type="entry name" value="Cysteine proteinases"/>
    <property type="match status" value="1"/>
</dbReference>
<evidence type="ECO:0000259" key="8">
    <source>
        <dbReference type="SMART" id="SM00848"/>
    </source>
</evidence>
<keyword evidence="3" id="KW-0378">Hydrolase</keyword>
<evidence type="ECO:0000256" key="1">
    <source>
        <dbReference type="ARBA" id="ARBA00008455"/>
    </source>
</evidence>
<dbReference type="Proteomes" id="UP001178461">
    <property type="component" value="Chromosome 18"/>
</dbReference>
<dbReference type="EMBL" id="OX395144">
    <property type="protein sequence ID" value="CAI5799164.1"/>
    <property type="molecule type" value="Genomic_DNA"/>
</dbReference>
<dbReference type="Pfam" id="PF08246">
    <property type="entry name" value="Inhibitor_I29"/>
    <property type="match status" value="1"/>
</dbReference>
<evidence type="ECO:0000313" key="9">
    <source>
        <dbReference type="EMBL" id="CAI5799164.1"/>
    </source>
</evidence>
<accession>A0AA35PSS7</accession>
<dbReference type="SMART" id="SM00645">
    <property type="entry name" value="Pept_C1"/>
    <property type="match status" value="1"/>
</dbReference>
<dbReference type="Pfam" id="PF00112">
    <property type="entry name" value="Peptidase_C1"/>
    <property type="match status" value="1"/>
</dbReference>
<evidence type="ECO:0000256" key="4">
    <source>
        <dbReference type="ARBA" id="ARBA00022807"/>
    </source>
</evidence>
<dbReference type="GO" id="GO:0008234">
    <property type="term" value="F:cysteine-type peptidase activity"/>
    <property type="evidence" value="ECO:0007669"/>
    <property type="project" value="UniProtKB-KW"/>
</dbReference>
<keyword evidence="5" id="KW-0865">Zymogen</keyword>
<keyword evidence="10" id="KW-1185">Reference proteome</keyword>
<dbReference type="InterPro" id="IPR000169">
    <property type="entry name" value="Pept_cys_AS"/>
</dbReference>
<gene>
    <name evidence="9" type="ORF">PODLI_1B014149</name>
</gene>
<evidence type="ECO:0000256" key="6">
    <source>
        <dbReference type="ARBA" id="ARBA00023157"/>
    </source>
</evidence>
<protein>
    <submittedName>
        <fullName evidence="9">Cathepsin L1-like</fullName>
    </submittedName>
</protein>